<dbReference type="eggNOG" id="COG3181">
    <property type="taxonomic scope" value="Bacteria"/>
</dbReference>
<gene>
    <name evidence="3" type="ordered locus">Veis_0231</name>
</gene>
<dbReference type="GeneID" id="76458976"/>
<dbReference type="OrthoDB" id="8678477at2"/>
<dbReference type="CDD" id="cd13578">
    <property type="entry name" value="PBP2_Bug27"/>
    <property type="match status" value="1"/>
</dbReference>
<feature type="signal peptide" evidence="2">
    <location>
        <begin position="1"/>
        <end position="30"/>
    </location>
</feature>
<evidence type="ECO:0000313" key="4">
    <source>
        <dbReference type="Proteomes" id="UP000000374"/>
    </source>
</evidence>
<evidence type="ECO:0000256" key="1">
    <source>
        <dbReference type="ARBA" id="ARBA00006987"/>
    </source>
</evidence>
<keyword evidence="4" id="KW-1185">Reference proteome</keyword>
<dbReference type="KEGG" id="vei:Veis_0231"/>
<dbReference type="HOGENOM" id="CLU_045683_0_0_4"/>
<dbReference type="Gene3D" id="3.40.190.10">
    <property type="entry name" value="Periplasmic binding protein-like II"/>
    <property type="match status" value="1"/>
</dbReference>
<evidence type="ECO:0000256" key="2">
    <source>
        <dbReference type="SAM" id="SignalP"/>
    </source>
</evidence>
<dbReference type="Gene3D" id="3.40.190.150">
    <property type="entry name" value="Bordetella uptake gene, domain 1"/>
    <property type="match status" value="1"/>
</dbReference>
<comment type="similarity">
    <text evidence="1">Belongs to the UPF0065 (bug) family.</text>
</comment>
<dbReference type="PANTHER" id="PTHR42928">
    <property type="entry name" value="TRICARBOXYLATE-BINDING PROTEIN"/>
    <property type="match status" value="1"/>
</dbReference>
<accession>A1WEG5</accession>
<evidence type="ECO:0000313" key="3">
    <source>
        <dbReference type="EMBL" id="ABM56022.1"/>
    </source>
</evidence>
<dbReference type="PANTHER" id="PTHR42928:SF5">
    <property type="entry name" value="BLR1237 PROTEIN"/>
    <property type="match status" value="1"/>
</dbReference>
<dbReference type="EMBL" id="CP000542">
    <property type="protein sequence ID" value="ABM56022.1"/>
    <property type="molecule type" value="Genomic_DNA"/>
</dbReference>
<reference evidence="4" key="1">
    <citation type="submission" date="2006-12" db="EMBL/GenBank/DDBJ databases">
        <title>Complete sequence of chromosome 1 of Verminephrobacter eiseniae EF01-2.</title>
        <authorList>
            <person name="Copeland A."/>
            <person name="Lucas S."/>
            <person name="Lapidus A."/>
            <person name="Barry K."/>
            <person name="Detter J.C."/>
            <person name="Glavina del Rio T."/>
            <person name="Dalin E."/>
            <person name="Tice H."/>
            <person name="Pitluck S."/>
            <person name="Chertkov O."/>
            <person name="Brettin T."/>
            <person name="Bruce D."/>
            <person name="Han C."/>
            <person name="Tapia R."/>
            <person name="Gilna P."/>
            <person name="Schmutz J."/>
            <person name="Larimer F."/>
            <person name="Land M."/>
            <person name="Hauser L."/>
            <person name="Kyrpides N."/>
            <person name="Kim E."/>
            <person name="Stahl D."/>
            <person name="Richardson P."/>
        </authorList>
    </citation>
    <scope>NUCLEOTIDE SEQUENCE [LARGE SCALE GENOMIC DNA]</scope>
    <source>
        <strain evidence="4">EF01-2</strain>
    </source>
</reference>
<feature type="chain" id="PRO_5002639707" evidence="2">
    <location>
        <begin position="31"/>
        <end position="329"/>
    </location>
</feature>
<dbReference type="InterPro" id="IPR005064">
    <property type="entry name" value="BUG"/>
</dbReference>
<dbReference type="PIRSF" id="PIRSF017082">
    <property type="entry name" value="YflP"/>
    <property type="match status" value="1"/>
</dbReference>
<dbReference type="SUPFAM" id="SSF53850">
    <property type="entry name" value="Periplasmic binding protein-like II"/>
    <property type="match status" value="1"/>
</dbReference>
<protein>
    <submittedName>
        <fullName evidence="3">Uncharacterized protein UPF0065</fullName>
    </submittedName>
</protein>
<dbReference type="STRING" id="391735.Veis_0231"/>
<dbReference type="InterPro" id="IPR042100">
    <property type="entry name" value="Bug_dom1"/>
</dbReference>
<dbReference type="RefSeq" id="WP_011808041.1">
    <property type="nucleotide sequence ID" value="NC_008786.1"/>
</dbReference>
<dbReference type="Proteomes" id="UP000000374">
    <property type="component" value="Chromosome"/>
</dbReference>
<sequence length="329" mass="35071">MNSRHAHARRLVSMLLGSCAWIAAASGLQAQDYPQKPIRMIVPFAAGGPTDAQARELARRMADELGKPVFVENRSGSGGNIGAEVVARAPADGYTLLFSSNGPLAGNLSLFKTMAHHPVKDFAPISNYSANANVLAVHPSFPANTLAEFVAVIKEHPGKYSFSSGGNGTTQHLSGELLKTMAKIDMQHIPYKGESPAILETLSGLAPITFCNVSSCMGYVHGGKLRAIAITAPRRLTIYPQLAAIAETYPGFDVRAWYGLVAPAGTPAAIVQRLSALVNKISQSDDMRAKFESQGIESMANSPEAFAAFIHSEIRKWAELIAISGARIE</sequence>
<proteinExistence type="inferred from homology"/>
<organism evidence="3 4">
    <name type="scientific">Verminephrobacter eiseniae (strain EF01-2)</name>
    <dbReference type="NCBI Taxonomy" id="391735"/>
    <lineage>
        <taxon>Bacteria</taxon>
        <taxon>Pseudomonadati</taxon>
        <taxon>Pseudomonadota</taxon>
        <taxon>Betaproteobacteria</taxon>
        <taxon>Burkholderiales</taxon>
        <taxon>Comamonadaceae</taxon>
        <taxon>Verminephrobacter</taxon>
    </lineage>
</organism>
<keyword evidence="2" id="KW-0732">Signal</keyword>
<name>A1WEG5_VEREI</name>
<dbReference type="Pfam" id="PF03401">
    <property type="entry name" value="TctC"/>
    <property type="match status" value="1"/>
</dbReference>
<dbReference type="AlphaFoldDB" id="A1WEG5"/>